<dbReference type="PANTHER" id="PTHR32141:SF178">
    <property type="entry name" value="F-BOX DOMAIN-CONTAINING PROTEIN"/>
    <property type="match status" value="1"/>
</dbReference>
<organism evidence="2 3">
    <name type="scientific">Lolium multiflorum</name>
    <name type="common">Italian ryegrass</name>
    <name type="synonym">Lolium perenne subsp. multiflorum</name>
    <dbReference type="NCBI Taxonomy" id="4521"/>
    <lineage>
        <taxon>Eukaryota</taxon>
        <taxon>Viridiplantae</taxon>
        <taxon>Streptophyta</taxon>
        <taxon>Embryophyta</taxon>
        <taxon>Tracheophyta</taxon>
        <taxon>Spermatophyta</taxon>
        <taxon>Magnoliopsida</taxon>
        <taxon>Liliopsida</taxon>
        <taxon>Poales</taxon>
        <taxon>Poaceae</taxon>
        <taxon>BOP clade</taxon>
        <taxon>Pooideae</taxon>
        <taxon>Poodae</taxon>
        <taxon>Poeae</taxon>
        <taxon>Poeae Chloroplast Group 2 (Poeae type)</taxon>
        <taxon>Loliodinae</taxon>
        <taxon>Loliinae</taxon>
        <taxon>Lolium</taxon>
    </lineage>
</organism>
<dbReference type="Gene3D" id="3.80.10.10">
    <property type="entry name" value="Ribonuclease Inhibitor"/>
    <property type="match status" value="1"/>
</dbReference>
<reference evidence="2" key="1">
    <citation type="submission" date="2023-07" db="EMBL/GenBank/DDBJ databases">
        <title>A chromosome-level genome assembly of Lolium multiflorum.</title>
        <authorList>
            <person name="Chen Y."/>
            <person name="Copetti D."/>
            <person name="Kolliker R."/>
            <person name="Studer B."/>
        </authorList>
    </citation>
    <scope>NUCLEOTIDE SEQUENCE</scope>
    <source>
        <strain evidence="2">02402/16</strain>
        <tissue evidence="2">Leaf</tissue>
    </source>
</reference>
<dbReference type="AlphaFoldDB" id="A0AAD8R5V3"/>
<dbReference type="InterPro" id="IPR032675">
    <property type="entry name" value="LRR_dom_sf"/>
</dbReference>
<dbReference type="Pfam" id="PF08387">
    <property type="entry name" value="FBD"/>
    <property type="match status" value="1"/>
</dbReference>
<evidence type="ECO:0000313" key="3">
    <source>
        <dbReference type="Proteomes" id="UP001231189"/>
    </source>
</evidence>
<evidence type="ECO:0000313" key="2">
    <source>
        <dbReference type="EMBL" id="KAK1614322.1"/>
    </source>
</evidence>
<dbReference type="Pfam" id="PF24758">
    <property type="entry name" value="LRR_At5g56370"/>
    <property type="match status" value="1"/>
</dbReference>
<protein>
    <recommendedName>
        <fullName evidence="1">FBD domain-containing protein</fullName>
    </recommendedName>
</protein>
<dbReference type="InterPro" id="IPR006566">
    <property type="entry name" value="FBD"/>
</dbReference>
<name>A0AAD8R5V3_LOLMU</name>
<comment type="caution">
    <text evidence="2">The sequence shown here is derived from an EMBL/GenBank/DDBJ whole genome shotgun (WGS) entry which is preliminary data.</text>
</comment>
<proteinExistence type="predicted"/>
<dbReference type="PANTHER" id="PTHR32141">
    <property type="match status" value="1"/>
</dbReference>
<dbReference type="InterPro" id="IPR055411">
    <property type="entry name" value="LRR_FXL15/At3g58940/PEG3-like"/>
</dbReference>
<sequence>MSFPLLKRLSLHHVSIAGDVFHGLLSGCQALESLSISEVRSAGALRVSAPALRSIGLQLSSVRTMTELVIEYAPCLQRLLLPYCRVDDCLTIRVIEAPKLEILGMFSADSSKLQVFKGLSPASSANSIRTIKCLALRCSNHRLNRILDVLKWLPCLEKLYVSFLDCYLRQTDKHEYDPLHPIECLQTHLKKVVLKLYSGYEQQVDFARFFVLNAQVLRKIEFEVCWGYSSELVADQHKLLQVESRASQDAQFEFRATSFYIDYHLSKHIHDLSASDPFRQP</sequence>
<feature type="domain" description="FBD" evidence="1">
    <location>
        <begin position="183"/>
        <end position="255"/>
    </location>
</feature>
<dbReference type="SUPFAM" id="SSF52047">
    <property type="entry name" value="RNI-like"/>
    <property type="match status" value="1"/>
</dbReference>
<keyword evidence="3" id="KW-1185">Reference proteome</keyword>
<dbReference type="EMBL" id="JAUUTY010000006">
    <property type="protein sequence ID" value="KAK1614322.1"/>
    <property type="molecule type" value="Genomic_DNA"/>
</dbReference>
<dbReference type="Proteomes" id="UP001231189">
    <property type="component" value="Unassembled WGS sequence"/>
</dbReference>
<accession>A0AAD8R5V3</accession>
<dbReference type="SMART" id="SM00579">
    <property type="entry name" value="FBD"/>
    <property type="match status" value="1"/>
</dbReference>
<gene>
    <name evidence="2" type="ORF">QYE76_019839</name>
</gene>
<evidence type="ECO:0000259" key="1">
    <source>
        <dbReference type="SMART" id="SM00579"/>
    </source>
</evidence>
<dbReference type="InterPro" id="IPR055302">
    <property type="entry name" value="F-box_dom-containing"/>
</dbReference>